<sequence>MVFNRDQNGTIGWFAPLRTCVGVAHWSVRQLRMPHRMGGHVIEYVVGRSRRREHRQTCRRDACTTAWRDTHDAYDGVSGSASR</sequence>
<evidence type="ECO:0000313" key="2">
    <source>
        <dbReference type="Proteomes" id="UP000319486"/>
    </source>
</evidence>
<dbReference type="EMBL" id="RCZO01000011">
    <property type="protein sequence ID" value="TPG04955.1"/>
    <property type="molecule type" value="Genomic_DNA"/>
</dbReference>
<comment type="caution">
    <text evidence="1">The sequence shown here is derived from an EMBL/GenBank/DDBJ whole genome shotgun (WGS) entry which is preliminary data.</text>
</comment>
<reference evidence="1 2" key="1">
    <citation type="journal article" date="2019" name="Environ. Microbiol.">
        <title>Species interactions and distinct microbial communities in high Arctic permafrost affected cryosols are associated with the CH4 and CO2 gas fluxes.</title>
        <authorList>
            <person name="Altshuler I."/>
            <person name="Hamel J."/>
            <person name="Turney S."/>
            <person name="Magnuson E."/>
            <person name="Levesque R."/>
            <person name="Greer C."/>
            <person name="Whyte L.G."/>
        </authorList>
    </citation>
    <scope>NUCLEOTIDE SEQUENCE [LARGE SCALE GENOMIC DNA]</scope>
    <source>
        <strain evidence="1 2">S13Y</strain>
    </source>
</reference>
<accession>A0A502BUL8</accession>
<name>A0A502BUL8_9GAMM</name>
<protein>
    <submittedName>
        <fullName evidence="1">Uncharacterized protein</fullName>
    </submittedName>
</protein>
<proteinExistence type="predicted"/>
<dbReference type="Proteomes" id="UP000319486">
    <property type="component" value="Unassembled WGS sequence"/>
</dbReference>
<keyword evidence="2" id="KW-1185">Reference proteome</keyword>
<organism evidence="1 2">
    <name type="scientific">Rhodanobacter glycinis</name>
    <dbReference type="NCBI Taxonomy" id="582702"/>
    <lineage>
        <taxon>Bacteria</taxon>
        <taxon>Pseudomonadati</taxon>
        <taxon>Pseudomonadota</taxon>
        <taxon>Gammaproteobacteria</taxon>
        <taxon>Lysobacterales</taxon>
        <taxon>Rhodanobacteraceae</taxon>
        <taxon>Rhodanobacter</taxon>
    </lineage>
</organism>
<dbReference type="AlphaFoldDB" id="A0A502BUL8"/>
<evidence type="ECO:0000313" key="1">
    <source>
        <dbReference type="EMBL" id="TPG04955.1"/>
    </source>
</evidence>
<gene>
    <name evidence="1" type="ORF">EAH88_16420</name>
</gene>